<dbReference type="InterPro" id="IPR036259">
    <property type="entry name" value="MFS_trans_sf"/>
</dbReference>
<feature type="transmembrane region" description="Helical" evidence="6">
    <location>
        <begin position="211"/>
        <end position="232"/>
    </location>
</feature>
<dbReference type="InterPro" id="IPR020846">
    <property type="entry name" value="MFS_dom"/>
</dbReference>
<evidence type="ECO:0000256" key="5">
    <source>
        <dbReference type="ARBA" id="ARBA00023136"/>
    </source>
</evidence>
<keyword evidence="9" id="KW-1185">Reference proteome</keyword>
<dbReference type="EMBL" id="JAGMVS010000071">
    <property type="protein sequence ID" value="MCM2437911.1"/>
    <property type="molecule type" value="Genomic_DNA"/>
</dbReference>
<dbReference type="RefSeq" id="WP_205142765.1">
    <property type="nucleotide sequence ID" value="NZ_JAFBDN010000001.1"/>
</dbReference>
<dbReference type="SUPFAM" id="SSF103473">
    <property type="entry name" value="MFS general substrate transporter"/>
    <property type="match status" value="1"/>
</dbReference>
<keyword evidence="4 6" id="KW-1133">Transmembrane helix</keyword>
<dbReference type="PROSITE" id="PS50850">
    <property type="entry name" value="MFS"/>
    <property type="match status" value="1"/>
</dbReference>
<keyword evidence="2" id="KW-0813">Transport</keyword>
<feature type="transmembrane region" description="Helical" evidence="6">
    <location>
        <begin position="160"/>
        <end position="179"/>
    </location>
</feature>
<dbReference type="InterPro" id="IPR011701">
    <property type="entry name" value="MFS"/>
</dbReference>
<proteinExistence type="predicted"/>
<evidence type="ECO:0000313" key="8">
    <source>
        <dbReference type="EMBL" id="MCM2437911.1"/>
    </source>
</evidence>
<feature type="transmembrane region" description="Helical" evidence="6">
    <location>
        <begin position="77"/>
        <end position="94"/>
    </location>
</feature>
<feature type="transmembrane region" description="Helical" evidence="6">
    <location>
        <begin position="278"/>
        <end position="296"/>
    </location>
</feature>
<evidence type="ECO:0000256" key="3">
    <source>
        <dbReference type="ARBA" id="ARBA00022692"/>
    </source>
</evidence>
<feature type="transmembrane region" description="Helical" evidence="6">
    <location>
        <begin position="345"/>
        <end position="365"/>
    </location>
</feature>
<evidence type="ECO:0000256" key="4">
    <source>
        <dbReference type="ARBA" id="ARBA00022989"/>
    </source>
</evidence>
<dbReference type="CDD" id="cd17339">
    <property type="entry name" value="MFS_NIMT_CynX_like"/>
    <property type="match status" value="1"/>
</dbReference>
<feature type="transmembrane region" description="Helical" evidence="6">
    <location>
        <begin position="244"/>
        <end position="266"/>
    </location>
</feature>
<comment type="subcellular location">
    <subcellularLocation>
        <location evidence="1">Cell membrane</location>
        <topology evidence="1">Multi-pass membrane protein</topology>
    </subcellularLocation>
</comment>
<evidence type="ECO:0000256" key="2">
    <source>
        <dbReference type="ARBA" id="ARBA00022448"/>
    </source>
</evidence>
<protein>
    <submittedName>
        <fullName evidence="8">MFS transporter</fullName>
    </submittedName>
</protein>
<name>A0ABT0VJS7_9LACO</name>
<dbReference type="Pfam" id="PF07690">
    <property type="entry name" value="MFS_1"/>
    <property type="match status" value="1"/>
</dbReference>
<keyword evidence="5 6" id="KW-0472">Membrane</keyword>
<dbReference type="Gene3D" id="1.20.1250.20">
    <property type="entry name" value="MFS general substrate transporter like domains"/>
    <property type="match status" value="1"/>
</dbReference>
<feature type="transmembrane region" description="Helical" evidence="6">
    <location>
        <begin position="47"/>
        <end position="65"/>
    </location>
</feature>
<sequence>MEAHHRHSNFLLPGIICLGAVLRIPITSIPPILTTVAKGLNVNVTSLGILTTLPLLAFAFFSPLAPKLAHKLGNEGAFVAVLLLMIVGSILRIFSVPLMFAGTLLLGIGISQMNVLLPTIITANFPHKIGLYTAMYTFTMGLMTAVASMLAVPITNATSWQALIILLTVMIGLALLVWLPNLKFNQHLTPHRHPHQVASSRRISVWQNKKAWLLLIFMGIQSAIFYTSIAWLPTIASDAGLSPSLAGILAGINALVSLPVSFLVPNFVTRFTKHKRQLFVLLATSSALISFTMLLFPTANFSYWLLLNIFNGLATGSLFPYLMTSFSNKTRNATETAELSGMVQAGGYLLAAIGPVLFGNAYAHFHSWTPQIVVMLFAIMIMGWAGYLVEKTDKIFN</sequence>
<reference evidence="8" key="1">
    <citation type="submission" date="2021-04" db="EMBL/GenBank/DDBJ databases">
        <title>Taxonomic assessment of Weissella genus.</title>
        <authorList>
            <person name="Fanelli F."/>
            <person name="Chieffi D."/>
            <person name="Dell'Aquila A."/>
            <person name="Gyu-Sung C."/>
            <person name="Franz C.M.A.P."/>
            <person name="Fusco V."/>
        </authorList>
    </citation>
    <scope>NUCLEOTIDE SEQUENCE</scope>
    <source>
        <strain evidence="8">LMG 25373</strain>
    </source>
</reference>
<evidence type="ECO:0000313" key="9">
    <source>
        <dbReference type="Proteomes" id="UP001057481"/>
    </source>
</evidence>
<feature type="transmembrane region" description="Helical" evidence="6">
    <location>
        <begin position="371"/>
        <end position="389"/>
    </location>
</feature>
<dbReference type="PANTHER" id="PTHR23523:SF2">
    <property type="entry name" value="2-NITROIMIDAZOLE TRANSPORTER"/>
    <property type="match status" value="1"/>
</dbReference>
<dbReference type="PANTHER" id="PTHR23523">
    <property type="match status" value="1"/>
</dbReference>
<dbReference type="InterPro" id="IPR052524">
    <property type="entry name" value="MFS_Cyanate_Porter"/>
</dbReference>
<feature type="transmembrane region" description="Helical" evidence="6">
    <location>
        <begin position="129"/>
        <end position="154"/>
    </location>
</feature>
<evidence type="ECO:0000259" key="7">
    <source>
        <dbReference type="PROSITE" id="PS50850"/>
    </source>
</evidence>
<accession>A0ABT0VJS7</accession>
<gene>
    <name evidence="8" type="ORF">KAK10_08315</name>
</gene>
<comment type="caution">
    <text evidence="8">The sequence shown here is derived from an EMBL/GenBank/DDBJ whole genome shotgun (WGS) entry which is preliminary data.</text>
</comment>
<keyword evidence="3 6" id="KW-0812">Transmembrane</keyword>
<evidence type="ECO:0000256" key="6">
    <source>
        <dbReference type="SAM" id="Phobius"/>
    </source>
</evidence>
<feature type="transmembrane region" description="Helical" evidence="6">
    <location>
        <begin position="302"/>
        <end position="324"/>
    </location>
</feature>
<organism evidence="8 9">
    <name type="scientific">Periweissella beninensis</name>
    <dbReference type="NCBI Taxonomy" id="504936"/>
    <lineage>
        <taxon>Bacteria</taxon>
        <taxon>Bacillati</taxon>
        <taxon>Bacillota</taxon>
        <taxon>Bacilli</taxon>
        <taxon>Lactobacillales</taxon>
        <taxon>Lactobacillaceae</taxon>
        <taxon>Periweissella</taxon>
    </lineage>
</organism>
<feature type="domain" description="Major facilitator superfamily (MFS) profile" evidence="7">
    <location>
        <begin position="1"/>
        <end position="393"/>
    </location>
</feature>
<evidence type="ECO:0000256" key="1">
    <source>
        <dbReference type="ARBA" id="ARBA00004651"/>
    </source>
</evidence>
<dbReference type="Proteomes" id="UP001057481">
    <property type="component" value="Unassembled WGS sequence"/>
</dbReference>